<dbReference type="RefSeq" id="WP_073598682.1">
    <property type="nucleotide sequence ID" value="NZ_MRCB01000004.1"/>
</dbReference>
<dbReference type="InterPro" id="IPR008928">
    <property type="entry name" value="6-hairpin_glycosidase_sf"/>
</dbReference>
<dbReference type="EMBL" id="MRCB01000004">
    <property type="protein sequence ID" value="OKH25274.1"/>
    <property type="molecule type" value="Genomic_DNA"/>
</dbReference>
<reference evidence="1 2" key="1">
    <citation type="submission" date="2016-11" db="EMBL/GenBank/DDBJ databases">
        <title>Draft Genome Sequences of Nine Cyanobacterial Strains from Diverse Habitats.</title>
        <authorList>
            <person name="Zhu T."/>
            <person name="Hou S."/>
            <person name="Lu X."/>
            <person name="Hess W.R."/>
        </authorList>
    </citation>
    <scope>NUCLEOTIDE SEQUENCE [LARGE SCALE GENOMIC DNA]</scope>
    <source>
        <strain evidence="1 2">NIES-593</strain>
    </source>
</reference>
<accession>A0A1U7HP00</accession>
<gene>
    <name evidence="1" type="ORF">NIES593_05850</name>
</gene>
<dbReference type="Proteomes" id="UP000186868">
    <property type="component" value="Unassembled WGS sequence"/>
</dbReference>
<evidence type="ECO:0008006" key="3">
    <source>
        <dbReference type="Google" id="ProtNLM"/>
    </source>
</evidence>
<protein>
    <recommendedName>
        <fullName evidence="3">Prenyltransferase</fullName>
    </recommendedName>
</protein>
<evidence type="ECO:0000313" key="1">
    <source>
        <dbReference type="EMBL" id="OKH25274.1"/>
    </source>
</evidence>
<proteinExistence type="predicted"/>
<dbReference type="AlphaFoldDB" id="A0A1U7HP00"/>
<organism evidence="1 2">
    <name type="scientific">Hydrococcus rivularis NIES-593</name>
    <dbReference type="NCBI Taxonomy" id="1921803"/>
    <lineage>
        <taxon>Bacteria</taxon>
        <taxon>Bacillati</taxon>
        <taxon>Cyanobacteriota</taxon>
        <taxon>Cyanophyceae</taxon>
        <taxon>Pleurocapsales</taxon>
        <taxon>Hydrococcaceae</taxon>
        <taxon>Hydrococcus</taxon>
    </lineage>
</organism>
<dbReference type="OrthoDB" id="581309at2"/>
<evidence type="ECO:0000313" key="2">
    <source>
        <dbReference type="Proteomes" id="UP000186868"/>
    </source>
</evidence>
<sequence length="333" mass="37898">MDVEWLEKCQKSSHRALAWLTQKIQSDGSYGLKIGDLACYYKSPYLFYLSGLSEEASLILRTIKTRFLQLDGDFKTSSDLKSANDAFEEYWAYTNAWIAIAAQKMGRFDVATKAYQYLKSFFHEKNGGFTTNKPYGKSNNVVDVLTTAHLGLAALYFGELDRAKSAGNLLKKFISMQPELKSGFYLRLDDNGELITNYAHEKEIFYQVSAVKPLQAYFMIGYPIAFLGKLYQASNEDGYLDCAKKYLDFALDCHENIREFHFSHKVAWGSAVVANLTRETRYIDLAKSIVDYLLNIQDPSGAWLKDEPPHVSFDQTAEIAIWLREISTELIGI</sequence>
<keyword evidence="2" id="KW-1185">Reference proteome</keyword>
<dbReference type="GO" id="GO:0005975">
    <property type="term" value="P:carbohydrate metabolic process"/>
    <property type="evidence" value="ECO:0007669"/>
    <property type="project" value="InterPro"/>
</dbReference>
<dbReference type="SUPFAM" id="SSF48208">
    <property type="entry name" value="Six-hairpin glycosidases"/>
    <property type="match status" value="1"/>
</dbReference>
<comment type="caution">
    <text evidence="1">The sequence shown here is derived from an EMBL/GenBank/DDBJ whole genome shotgun (WGS) entry which is preliminary data.</text>
</comment>
<name>A0A1U7HP00_9CYAN</name>